<dbReference type="Gene3D" id="3.40.630.30">
    <property type="match status" value="1"/>
</dbReference>
<dbReference type="PROSITE" id="PS51186">
    <property type="entry name" value="GNAT"/>
    <property type="match status" value="1"/>
</dbReference>
<dbReference type="PANTHER" id="PTHR43792:SF16">
    <property type="entry name" value="N-ACETYLTRANSFERASE DOMAIN-CONTAINING PROTEIN"/>
    <property type="match status" value="1"/>
</dbReference>
<dbReference type="Proteomes" id="UP000632273">
    <property type="component" value="Unassembled WGS sequence"/>
</dbReference>
<feature type="domain" description="N-acetyltransferase" evidence="1">
    <location>
        <begin position="23"/>
        <end position="186"/>
    </location>
</feature>
<dbReference type="SUPFAM" id="SSF55729">
    <property type="entry name" value="Acyl-CoA N-acyltransferases (Nat)"/>
    <property type="match status" value="1"/>
</dbReference>
<dbReference type="InterPro" id="IPR000182">
    <property type="entry name" value="GNAT_dom"/>
</dbReference>
<accession>A0ABQ1TMU6</accession>
<evidence type="ECO:0000259" key="1">
    <source>
        <dbReference type="PROSITE" id="PS51186"/>
    </source>
</evidence>
<sequence length="187" mass="21083">MSAAPLPLVPFPAQIPVLETERLVLRGYQPNDLDEFAAMWTEPDFFRYLGGQPLTREEAWRRLLTHQGHWGLMGYGYWSVEEKSTGRFIGAVGFADLLRDITPSIIGLPEIGWVLAPRVHGLGYATEAVRAALNWGEQHFPQKQTVCIIDPDNTASLRVAQKFGYQELARTTYKDHPILILSLFSDS</sequence>
<reference evidence="3" key="1">
    <citation type="journal article" date="2019" name="Int. J. Syst. Evol. Microbiol.">
        <title>The Global Catalogue of Microorganisms (GCM) 10K type strain sequencing project: providing services to taxonomists for standard genome sequencing and annotation.</title>
        <authorList>
            <consortium name="The Broad Institute Genomics Platform"/>
            <consortium name="The Broad Institute Genome Sequencing Center for Infectious Disease"/>
            <person name="Wu L."/>
            <person name="Ma J."/>
        </authorList>
    </citation>
    <scope>NUCLEOTIDE SEQUENCE [LARGE SCALE GENOMIC DNA]</scope>
    <source>
        <strain evidence="3">CGMCC 1.15197</strain>
    </source>
</reference>
<dbReference type="RefSeq" id="WP_188811110.1">
    <property type="nucleotide sequence ID" value="NZ_BMHT01000001.1"/>
</dbReference>
<dbReference type="Pfam" id="PF13302">
    <property type="entry name" value="Acetyltransf_3"/>
    <property type="match status" value="1"/>
</dbReference>
<evidence type="ECO:0000313" key="3">
    <source>
        <dbReference type="Proteomes" id="UP000632273"/>
    </source>
</evidence>
<proteinExistence type="predicted"/>
<evidence type="ECO:0000313" key="2">
    <source>
        <dbReference type="EMBL" id="GGE99452.1"/>
    </source>
</evidence>
<keyword evidence="3" id="KW-1185">Reference proteome</keyword>
<protein>
    <submittedName>
        <fullName evidence="2">N-acetyltransferase</fullName>
    </submittedName>
</protein>
<dbReference type="InterPro" id="IPR016181">
    <property type="entry name" value="Acyl_CoA_acyltransferase"/>
</dbReference>
<dbReference type="PANTHER" id="PTHR43792">
    <property type="entry name" value="GNAT FAMILY, PUTATIVE (AFU_ORTHOLOGUE AFUA_3G00765)-RELATED-RELATED"/>
    <property type="match status" value="1"/>
</dbReference>
<comment type="caution">
    <text evidence="2">The sequence shown here is derived from an EMBL/GenBank/DDBJ whole genome shotgun (WGS) entry which is preliminary data.</text>
</comment>
<gene>
    <name evidence="2" type="ORF">GCM10011383_07830</name>
</gene>
<organism evidence="2 3">
    <name type="scientific">Hymenobacter cavernae</name>
    <dbReference type="NCBI Taxonomy" id="2044852"/>
    <lineage>
        <taxon>Bacteria</taxon>
        <taxon>Pseudomonadati</taxon>
        <taxon>Bacteroidota</taxon>
        <taxon>Cytophagia</taxon>
        <taxon>Cytophagales</taxon>
        <taxon>Hymenobacteraceae</taxon>
        <taxon>Hymenobacter</taxon>
    </lineage>
</organism>
<dbReference type="InterPro" id="IPR051531">
    <property type="entry name" value="N-acetyltransferase"/>
</dbReference>
<name>A0ABQ1TMU6_9BACT</name>
<dbReference type="EMBL" id="BMHT01000001">
    <property type="protein sequence ID" value="GGE99452.1"/>
    <property type="molecule type" value="Genomic_DNA"/>
</dbReference>